<comment type="caution">
    <text evidence="5">The sequence shown here is derived from an EMBL/GenBank/DDBJ whole genome shotgun (WGS) entry which is preliminary data.</text>
</comment>
<reference evidence="5" key="1">
    <citation type="submission" date="2023-06" db="EMBL/GenBank/DDBJ databases">
        <title>Robiginitalea aurantiacus sp. nov. and Algoriphagus sediminis sp. nov., isolated from coastal sediment.</title>
        <authorList>
            <person name="Zhou Z.Y."/>
            <person name="An J."/>
            <person name="Jia Y.W."/>
            <person name="Du Z.J."/>
        </authorList>
    </citation>
    <scope>NUCLEOTIDE SEQUENCE</scope>
    <source>
        <strain evidence="5">M39</strain>
    </source>
</reference>
<dbReference type="Proteomes" id="UP001174839">
    <property type="component" value="Unassembled WGS sequence"/>
</dbReference>
<accession>A0ABT7WIA9</accession>
<evidence type="ECO:0000256" key="3">
    <source>
        <dbReference type="ARBA" id="ARBA00022777"/>
    </source>
</evidence>
<evidence type="ECO:0000256" key="2">
    <source>
        <dbReference type="ARBA" id="ARBA00022679"/>
    </source>
</evidence>
<dbReference type="PANTHER" id="PTHR21599:SF0">
    <property type="entry name" value="GLYCERATE KINASE"/>
    <property type="match status" value="1"/>
</dbReference>
<dbReference type="PANTHER" id="PTHR21599">
    <property type="entry name" value="GLYCERATE KINASE"/>
    <property type="match status" value="1"/>
</dbReference>
<keyword evidence="2 4" id="KW-0808">Transferase</keyword>
<dbReference type="SUPFAM" id="SSF110738">
    <property type="entry name" value="Glycerate kinase I"/>
    <property type="match status" value="1"/>
</dbReference>
<protein>
    <submittedName>
        <fullName evidence="5">Glycerate kinase</fullName>
        <ecNumber evidence="5">2.7.1.31</ecNumber>
    </submittedName>
</protein>
<evidence type="ECO:0000313" key="5">
    <source>
        <dbReference type="EMBL" id="MDM9632636.1"/>
    </source>
</evidence>
<gene>
    <name evidence="5" type="ORF">QU605_14250</name>
</gene>
<evidence type="ECO:0000256" key="4">
    <source>
        <dbReference type="PIRNR" id="PIRNR006078"/>
    </source>
</evidence>
<dbReference type="RefSeq" id="WP_289726001.1">
    <property type="nucleotide sequence ID" value="NZ_JAUDUY010000012.1"/>
</dbReference>
<dbReference type="GO" id="GO:0008887">
    <property type="term" value="F:glycerate kinase activity"/>
    <property type="evidence" value="ECO:0007669"/>
    <property type="project" value="UniProtKB-EC"/>
</dbReference>
<dbReference type="Gene3D" id="3.90.1510.10">
    <property type="entry name" value="Glycerate kinase, domain 2"/>
    <property type="match status" value="1"/>
</dbReference>
<dbReference type="InterPro" id="IPR018193">
    <property type="entry name" value="Glyc_kinase_flavodox-like_fold"/>
</dbReference>
<dbReference type="Gene3D" id="3.40.50.10350">
    <property type="entry name" value="Glycerate kinase, domain 1"/>
    <property type="match status" value="1"/>
</dbReference>
<keyword evidence="6" id="KW-1185">Reference proteome</keyword>
<dbReference type="EMBL" id="JAUDUY010000012">
    <property type="protein sequence ID" value="MDM9632636.1"/>
    <property type="molecule type" value="Genomic_DNA"/>
</dbReference>
<keyword evidence="3 4" id="KW-0418">Kinase</keyword>
<organism evidence="5 6">
    <name type="scientific">Robiginitalea aurantiaca</name>
    <dbReference type="NCBI Taxonomy" id="3056915"/>
    <lineage>
        <taxon>Bacteria</taxon>
        <taxon>Pseudomonadati</taxon>
        <taxon>Bacteroidota</taxon>
        <taxon>Flavobacteriia</taxon>
        <taxon>Flavobacteriales</taxon>
        <taxon>Flavobacteriaceae</taxon>
        <taxon>Robiginitalea</taxon>
    </lineage>
</organism>
<dbReference type="InterPro" id="IPR018197">
    <property type="entry name" value="Glycerate_kinase_RE-like"/>
</dbReference>
<sequence>MRFALIPDKFKGSLSAAGVCKALESGIRAVYPNADIRSFAASDGGDGFLDAVRAVRSLETFHIPVEDPLGRQISAPFLFDKSNGEAFIEMAAASGMELLSPSQRDPLRTHTRGTGQLLRAALDRGARHIYVGLGGSATNDGGCGIATVFGYRFLDANGLTLEPTGSNLGRIARIVSPEEPIIPESTKITAVNDVDNPLWGPEGAAWVYATQKGASSDDIKALDLGLQNLDRRVAAELGIQAGNMPGAGAAGGAAFGLHCFLRAGFVNGTDLILRLSGIGSYLRERKVDYLITGEGRIDDQTLRGKLIHGVVRMAVAQDIPVLAVCGKCDVPAEILHNFGLKHVLVVSDPEKPLSYNMDCASELTTKALQDFLINEKK</sequence>
<dbReference type="Pfam" id="PF02595">
    <property type="entry name" value="Gly_kinase"/>
    <property type="match status" value="1"/>
</dbReference>
<evidence type="ECO:0000313" key="6">
    <source>
        <dbReference type="Proteomes" id="UP001174839"/>
    </source>
</evidence>
<proteinExistence type="inferred from homology"/>
<dbReference type="NCBIfam" id="TIGR00045">
    <property type="entry name" value="glycerate kinase"/>
    <property type="match status" value="1"/>
</dbReference>
<name>A0ABT7WIA9_9FLAO</name>
<evidence type="ECO:0000256" key="1">
    <source>
        <dbReference type="ARBA" id="ARBA00006284"/>
    </source>
</evidence>
<dbReference type="EC" id="2.7.1.31" evidence="5"/>
<comment type="similarity">
    <text evidence="1 4">Belongs to the glycerate kinase type-1 family.</text>
</comment>
<dbReference type="PIRSF" id="PIRSF006078">
    <property type="entry name" value="GlxK"/>
    <property type="match status" value="1"/>
</dbReference>
<dbReference type="InterPro" id="IPR036129">
    <property type="entry name" value="Glycerate_kinase_sf"/>
</dbReference>
<dbReference type="InterPro" id="IPR004381">
    <property type="entry name" value="Glycerate_kinase"/>
</dbReference>